<keyword evidence="3" id="KW-1185">Reference proteome</keyword>
<evidence type="ECO:0000256" key="1">
    <source>
        <dbReference type="SAM" id="MobiDB-lite"/>
    </source>
</evidence>
<dbReference type="InterPro" id="IPR009003">
    <property type="entry name" value="Peptidase_S1_PA"/>
</dbReference>
<dbReference type="Proteomes" id="UP000094960">
    <property type="component" value="Chromosome"/>
</dbReference>
<name>A0A1D7YF79_9ACTN</name>
<evidence type="ECO:0008006" key="4">
    <source>
        <dbReference type="Google" id="ProtNLM"/>
    </source>
</evidence>
<dbReference type="SUPFAM" id="SSF50494">
    <property type="entry name" value="Trypsin-like serine proteases"/>
    <property type="match status" value="1"/>
</dbReference>
<dbReference type="AlphaFoldDB" id="A0A1D7YF79"/>
<accession>A0A1D7YF79</accession>
<dbReference type="InterPro" id="IPR043504">
    <property type="entry name" value="Peptidase_S1_PA_chymotrypsin"/>
</dbReference>
<proteinExistence type="predicted"/>
<dbReference type="EMBL" id="CP017248">
    <property type="protein sequence ID" value="AOR34275.1"/>
    <property type="molecule type" value="Genomic_DNA"/>
</dbReference>
<evidence type="ECO:0000313" key="3">
    <source>
        <dbReference type="Proteomes" id="UP000094960"/>
    </source>
</evidence>
<dbReference type="RefSeq" id="WP_069780830.1">
    <property type="nucleotide sequence ID" value="NZ_CP017248.1"/>
</dbReference>
<evidence type="ECO:0000313" key="2">
    <source>
        <dbReference type="EMBL" id="AOR34275.1"/>
    </source>
</evidence>
<sequence length="500" mass="52309">MRFARSTAAAAATAALVAGVITSLASPVNALSLPLKDSASVTSPSALTIADKQGVLDRIATRITQNLTEGDRAKIPGFTEIEVDPIHNQLRLHWKGTPPKRVTDILAHLPNGITAKIIPARYSKADLHAARDKLMHGGRPIDLHIRSESTPIRITTMGGAVDGSGLEITYASASGTAARESLAPAVRKERSREVKALADRLTGISTTANYKPVPDMAPPAAAPASRAPSAKDGSAVQNTRLWDMPAWTGGAALRTPTGSLCSSGFGIKNEKGQNMLTTAAHCNGNDGLWRTYGGNTAVGGSDGREYDTSVDVQGIDLPQPEVTGKLYDGPAKANWHYVKPITGPAQNYIGDYVCEDGANGGVHCQLKIEKTDVGTSGSGGWWRPIADLACTGGLTSDKSGCATPSSTDDIAGVNGDSGAPVFRGVNNFTADEARGTLTAFDGEMPGSTAEHHENSCSASEKSDVVDTTTSSGTPWCFPGLYYVPIRQTLAIMNWTLVTGQ</sequence>
<dbReference type="Gene3D" id="2.40.10.10">
    <property type="entry name" value="Trypsin-like serine proteases"/>
    <property type="match status" value="2"/>
</dbReference>
<dbReference type="KEGG" id="spun:BFF78_27360"/>
<feature type="region of interest" description="Disordered" evidence="1">
    <location>
        <begin position="443"/>
        <end position="464"/>
    </location>
</feature>
<reference evidence="3" key="1">
    <citation type="submission" date="2016-09" db="EMBL/GenBank/DDBJ databases">
        <title>Streptomyces puniciscabiei strain:TW1S1 Genome sequencing and assembly.</title>
        <authorList>
            <person name="Kim M.-K."/>
            <person name="Kim S.B."/>
        </authorList>
    </citation>
    <scope>NUCLEOTIDE SEQUENCE [LARGE SCALE GENOMIC DNA]</scope>
    <source>
        <strain evidence="3">TW1S1</strain>
    </source>
</reference>
<feature type="compositionally biased region" description="Basic and acidic residues" evidence="1">
    <location>
        <begin position="449"/>
        <end position="464"/>
    </location>
</feature>
<organism evidence="2 3">
    <name type="scientific">Streptomyces fodineus</name>
    <dbReference type="NCBI Taxonomy" id="1904616"/>
    <lineage>
        <taxon>Bacteria</taxon>
        <taxon>Bacillati</taxon>
        <taxon>Actinomycetota</taxon>
        <taxon>Actinomycetes</taxon>
        <taxon>Kitasatosporales</taxon>
        <taxon>Streptomycetaceae</taxon>
        <taxon>Streptomyces</taxon>
    </lineage>
</organism>
<gene>
    <name evidence="2" type="ORF">BFF78_27360</name>
</gene>
<feature type="region of interest" description="Disordered" evidence="1">
    <location>
        <begin position="209"/>
        <end position="233"/>
    </location>
</feature>
<protein>
    <recommendedName>
        <fullName evidence="4">Peptidase S1 domain-containing protein</fullName>
    </recommendedName>
</protein>